<sequence length="236" mass="25460">MFPYDAEILAAVQQTPGSVADVLHTLEAIAGLCGDGDGLKWFNGLYLEVTRAVAERVAAGGFADLAWMAELDVHFAALYFDALRVAFSGGTAPGCWRAVFERRNRTELTRIQFALAGVNAHINHDLPIALVRTGQALVHGGTRYRDYTAVDTTLCALIDRAKVELRVRLLGDVLPPAAVLEDTLAAFSMTAAREAAWNNGEVLWVLRDCASLSERTLDMLDGMASVIGKTLLTAVV</sequence>
<dbReference type="KEGG" id="sus:Acid_4990"/>
<dbReference type="InterPro" id="IPR046037">
    <property type="entry name" value="DUF5995"/>
</dbReference>
<dbReference type="OrthoDB" id="583431at2"/>
<dbReference type="Pfam" id="PF19458">
    <property type="entry name" value="DUF5995"/>
    <property type="match status" value="1"/>
</dbReference>
<gene>
    <name evidence="1" type="ordered locus">Acid_4990</name>
</gene>
<dbReference type="STRING" id="234267.Acid_4990"/>
<accession>Q01WL8</accession>
<organism evidence="1">
    <name type="scientific">Solibacter usitatus (strain Ellin6076)</name>
    <dbReference type="NCBI Taxonomy" id="234267"/>
    <lineage>
        <taxon>Bacteria</taxon>
        <taxon>Pseudomonadati</taxon>
        <taxon>Acidobacteriota</taxon>
        <taxon>Terriglobia</taxon>
        <taxon>Bryobacterales</taxon>
        <taxon>Solibacteraceae</taxon>
        <taxon>Candidatus Solibacter</taxon>
    </lineage>
</organism>
<protein>
    <submittedName>
        <fullName evidence="1">Uncharacterized protein</fullName>
    </submittedName>
</protein>
<proteinExistence type="predicted"/>
<dbReference type="eggNOG" id="ENOG5032VXD">
    <property type="taxonomic scope" value="Bacteria"/>
</dbReference>
<dbReference type="InParanoid" id="Q01WL8"/>
<evidence type="ECO:0000313" key="1">
    <source>
        <dbReference type="EMBL" id="ABJ85947.1"/>
    </source>
</evidence>
<dbReference type="HOGENOM" id="CLU_080120_0_0_0"/>
<dbReference type="AlphaFoldDB" id="Q01WL8"/>
<name>Q01WL8_SOLUE</name>
<reference evidence="1" key="1">
    <citation type="submission" date="2006-10" db="EMBL/GenBank/DDBJ databases">
        <title>Complete sequence of Solibacter usitatus Ellin6076.</title>
        <authorList>
            <consortium name="US DOE Joint Genome Institute"/>
            <person name="Copeland A."/>
            <person name="Lucas S."/>
            <person name="Lapidus A."/>
            <person name="Barry K."/>
            <person name="Detter J.C."/>
            <person name="Glavina del Rio T."/>
            <person name="Hammon N."/>
            <person name="Israni S."/>
            <person name="Dalin E."/>
            <person name="Tice H."/>
            <person name="Pitluck S."/>
            <person name="Thompson L.S."/>
            <person name="Brettin T."/>
            <person name="Bruce D."/>
            <person name="Han C."/>
            <person name="Tapia R."/>
            <person name="Gilna P."/>
            <person name="Schmutz J."/>
            <person name="Larimer F."/>
            <person name="Land M."/>
            <person name="Hauser L."/>
            <person name="Kyrpides N."/>
            <person name="Mikhailova N."/>
            <person name="Janssen P.H."/>
            <person name="Kuske C.R."/>
            <person name="Richardson P."/>
        </authorList>
    </citation>
    <scope>NUCLEOTIDE SEQUENCE</scope>
    <source>
        <strain evidence="1">Ellin6076</strain>
    </source>
</reference>
<dbReference type="EMBL" id="CP000473">
    <property type="protein sequence ID" value="ABJ85947.1"/>
    <property type="molecule type" value="Genomic_DNA"/>
</dbReference>